<accession>A0A0E9VTY7</accession>
<reference evidence="1" key="2">
    <citation type="journal article" date="2015" name="Fish Shellfish Immunol.">
        <title>Early steps in the European eel (Anguilla anguilla)-Vibrio vulnificus interaction in the gills: Role of the RtxA13 toxin.</title>
        <authorList>
            <person name="Callol A."/>
            <person name="Pajuelo D."/>
            <person name="Ebbesson L."/>
            <person name="Teles M."/>
            <person name="MacKenzie S."/>
            <person name="Amaro C."/>
        </authorList>
    </citation>
    <scope>NUCLEOTIDE SEQUENCE</scope>
</reference>
<sequence>MDCSEEVQSPSDEARSPMELKKGMSIFWIY</sequence>
<dbReference type="AlphaFoldDB" id="A0A0E9VTY7"/>
<proteinExistence type="predicted"/>
<dbReference type="EMBL" id="GBXM01027075">
    <property type="protein sequence ID" value="JAH81502.1"/>
    <property type="molecule type" value="Transcribed_RNA"/>
</dbReference>
<organism evidence="1">
    <name type="scientific">Anguilla anguilla</name>
    <name type="common">European freshwater eel</name>
    <name type="synonym">Muraena anguilla</name>
    <dbReference type="NCBI Taxonomy" id="7936"/>
    <lineage>
        <taxon>Eukaryota</taxon>
        <taxon>Metazoa</taxon>
        <taxon>Chordata</taxon>
        <taxon>Craniata</taxon>
        <taxon>Vertebrata</taxon>
        <taxon>Euteleostomi</taxon>
        <taxon>Actinopterygii</taxon>
        <taxon>Neopterygii</taxon>
        <taxon>Teleostei</taxon>
        <taxon>Anguilliformes</taxon>
        <taxon>Anguillidae</taxon>
        <taxon>Anguilla</taxon>
    </lineage>
</organism>
<reference evidence="1" key="1">
    <citation type="submission" date="2014-11" db="EMBL/GenBank/DDBJ databases">
        <authorList>
            <person name="Amaro Gonzalez C."/>
        </authorList>
    </citation>
    <scope>NUCLEOTIDE SEQUENCE</scope>
</reference>
<protein>
    <submittedName>
        <fullName evidence="1">Uncharacterized protein</fullName>
    </submittedName>
</protein>
<name>A0A0E9VTY7_ANGAN</name>
<evidence type="ECO:0000313" key="1">
    <source>
        <dbReference type="EMBL" id="JAH81502.1"/>
    </source>
</evidence>